<comment type="caution">
    <text evidence="7">The sequence shown here is derived from an EMBL/GenBank/DDBJ whole genome shotgun (WGS) entry which is preliminary data.</text>
</comment>
<evidence type="ECO:0008006" key="9">
    <source>
        <dbReference type="Google" id="ProtNLM"/>
    </source>
</evidence>
<sequence>MSTTAQVSNKKLQRSAVLENIVNSLLQALSDSDETVKQTVITSLYDTGFRQPNPVLFLACEFINKNPKLDQAHRVQILKSILSILNETRDQIVDTLSLSLIQMAINEMTKDKEVVPEWQQAASSLLVSLGLRYPSQIMDELLKRFEPGTLPHYFIMKTLGDFIGSNPLPTVPRIRDILSRVLPVLATIKHDNFKWVFASTLGHIADAIVQYIANIDSAQDKTLTLYSFSAEFYPALEFMFNKWLTTNHEKVRLVTIEAIGSISSILAIEQLESQLSKIINGVLQMMKKEKDLLPVVHSIQCILSVCIKNDLKTNLDPLLQIIMSTLHPFACQTPDYTNPSSTKLFNEVLRCFETIGRGYSLELVAFLSQKLEIKDNKIKSGSLSILKHIVTRLDPELEDKKSLILSAIRPLIQTETSLFVKRSLVQVVISMASYGYLHLPGGESLVEYVIKGSSFIQDSEIGLKTVAAAQPKKPASSNPAEEVTEVEFRSICDNILHLITTTIPNMETVLWPYLFESLLPMDYTGSIAIVSKCLNFIALNKKANDSDDYYIDFDKEVNLPKPTQMIARFFVLLTAPHRRNQLGIRILEVMKSIGPILHPSICDMWDVTLPKLIVYLEDHPSPDAEDWNKNQWEELVLRLLSETIKNAADDEWTVHLGNSLSEQIDHYKRDPILKRSAYKQLGLIMQKSSHKEFVKSKLDQMFNTVDYTNALENEGCAVGFGYCSASHFDLVLEKIQFFIKNNMVKKSGFFKKSGPKGIKNCVLLMYGYAATYAPSALLASRVEVHIVSPIKPSISLLKKPLKKLSTIKMIDLIGKALHQDKVGNFVFRQRDELLKLVISYMNTPPPSVTNQVKIQGVSSCSTLIDLEPMIPIDLEQQLVNLLMVFYAIQPSKENLLNTESEEYKEVNELITNINTVFSTLLFNQTTIPTLQRLIQYLDPLSRSKDTHLRERSTYCILYIVKKYIEFTSESSQPPVDKKFDNIGTTISILIPRCADPEPNIRKYAVESLQLLLYIDFMLKHVTAEQRRIKPPEPLHPLTSIRESITTTEVNEQFSLVFDISMIIGRMISLDEIPRFLEGSIKGLTDLQTFSTNGTCIMINGLIKNRGQELLDYVPTLVKGLVAAMDGITSDTTMNGTLVSLRSLASHHLLPVVNVLLEYPMPHTLHVVKSLQIIAKDKNLVTETVNHLMDLLNNKPIYEEKPDPKNKNRTVPAPYIISLAATSSLGEILQLTEIEEHAKQYYQQLFSTMCLRAGTCNNSLPCVQESPIPKGKSTTLIPSTQLLVSFRQFFKAVKEDELLEKIEAKGSINQLESPAYPQALQDIIAQVAQVHPELLKSIYEFLIPYQRSNYIPHRIVTIAITAELINHSKDKELLQRLINTLLNSLVDPTIKLICLKGLSNIVSAGQEQTNRYAPTVIDALSTSIDDQDEVIAMECMLGLSKIFEIADEGRVAPILVNICNRIRPAFEKPNDSIRAASFQLFGSLWRFGSGSASDPFFEQIHNTLPALTMHLNDENAQVKDACKKSLRQLSALLRSEEIYTYFTRKSFDDDSTPNYDEFLSDFSKLFITYYPDRINFYIMTCLEFYKSNWQTLRANSATITGFILGNISEEKRSQTNINPAIIIKALVGLLAEKNPIVRKKAAESLGYLYSY</sequence>
<feature type="domain" description="MROH2B-like HEAT-repeats" evidence="4">
    <location>
        <begin position="267"/>
        <end position="894"/>
    </location>
</feature>
<dbReference type="GO" id="GO:0005737">
    <property type="term" value="C:cytoplasm"/>
    <property type="evidence" value="ECO:0007669"/>
    <property type="project" value="TreeGrafter"/>
</dbReference>
<feature type="domain" description="Maestro-like HEAT-repeats" evidence="3">
    <location>
        <begin position="948"/>
        <end position="1181"/>
    </location>
</feature>
<dbReference type="InterPro" id="IPR021133">
    <property type="entry name" value="HEAT_type_2"/>
</dbReference>
<dbReference type="InParanoid" id="A0A151Z508"/>
<dbReference type="PANTHER" id="PTHR23120">
    <property type="entry name" value="MAESTRO-RELATED HEAT DOMAIN-CONTAINING"/>
    <property type="match status" value="1"/>
</dbReference>
<evidence type="ECO:0000313" key="8">
    <source>
        <dbReference type="Proteomes" id="UP000076078"/>
    </source>
</evidence>
<evidence type="ECO:0000259" key="4">
    <source>
        <dbReference type="Pfam" id="PF23210"/>
    </source>
</evidence>
<dbReference type="InterPro" id="IPR045206">
    <property type="entry name" value="Maestro_heat-like_prot"/>
</dbReference>
<dbReference type="InterPro" id="IPR056282">
    <property type="entry name" value="MROH2B-like_N_HEAT"/>
</dbReference>
<dbReference type="Proteomes" id="UP000076078">
    <property type="component" value="Unassembled WGS sequence"/>
</dbReference>
<dbReference type="STRING" id="361077.A0A151Z508"/>
<accession>A0A151Z508</accession>
<dbReference type="PANTHER" id="PTHR23120:SF0">
    <property type="entry name" value="MAESTRO HEAT-LIKE REPEAT FAMILY MEMBER 1"/>
    <property type="match status" value="1"/>
</dbReference>
<dbReference type="EMBL" id="LODT01000042">
    <property type="protein sequence ID" value="KYQ89059.1"/>
    <property type="molecule type" value="Genomic_DNA"/>
</dbReference>
<dbReference type="InterPro" id="IPR048465">
    <property type="entry name" value="Maestro-like_HEAT"/>
</dbReference>
<dbReference type="Pfam" id="PF23227">
    <property type="entry name" value="HEAT_MROH2B_C"/>
    <property type="match status" value="1"/>
</dbReference>
<dbReference type="InterPro" id="IPR055406">
    <property type="entry name" value="HEAT_Maestro"/>
</dbReference>
<feature type="repeat" description="HEAT" evidence="2">
    <location>
        <begin position="1502"/>
        <end position="1540"/>
    </location>
</feature>
<feature type="domain" description="Maestro/Maestro-like HEAT-repeats" evidence="6">
    <location>
        <begin position="1377"/>
        <end position="1647"/>
    </location>
</feature>
<feature type="domain" description="MROH2B-like N-terminal HEAT-repeats" evidence="5">
    <location>
        <begin position="44"/>
        <end position="262"/>
    </location>
</feature>
<gene>
    <name evidence="7" type="ORF">DLAC_10285</name>
</gene>
<dbReference type="Pfam" id="PF23210">
    <property type="entry name" value="HEAT_Maestro_2"/>
    <property type="match status" value="1"/>
</dbReference>
<name>A0A151Z508_TIELA</name>
<dbReference type="FunCoup" id="A0A151Z508">
    <property type="interactions" value="205"/>
</dbReference>
<evidence type="ECO:0000313" key="7">
    <source>
        <dbReference type="EMBL" id="KYQ89059.1"/>
    </source>
</evidence>
<dbReference type="OrthoDB" id="1884734at2759"/>
<dbReference type="Pfam" id="PF23221">
    <property type="entry name" value="HEAT_MROH2B_1st"/>
    <property type="match status" value="1"/>
</dbReference>
<dbReference type="SUPFAM" id="SSF48371">
    <property type="entry name" value="ARM repeat"/>
    <property type="match status" value="2"/>
</dbReference>
<evidence type="ECO:0000259" key="5">
    <source>
        <dbReference type="Pfam" id="PF23221"/>
    </source>
</evidence>
<evidence type="ECO:0000256" key="1">
    <source>
        <dbReference type="ARBA" id="ARBA00022737"/>
    </source>
</evidence>
<dbReference type="Pfam" id="PF21047">
    <property type="entry name" value="HEAT_Maestro"/>
    <property type="match status" value="1"/>
</dbReference>
<dbReference type="InterPro" id="IPR011989">
    <property type="entry name" value="ARM-like"/>
</dbReference>
<protein>
    <recommendedName>
        <fullName evidence="9">HEAT repeat-containing protein</fullName>
    </recommendedName>
</protein>
<keyword evidence="8" id="KW-1185">Reference proteome</keyword>
<keyword evidence="1" id="KW-0677">Repeat</keyword>
<evidence type="ECO:0000256" key="2">
    <source>
        <dbReference type="PROSITE-ProRule" id="PRU00103"/>
    </source>
</evidence>
<reference evidence="7 8" key="1">
    <citation type="submission" date="2015-12" db="EMBL/GenBank/DDBJ databases">
        <title>Dictyostelia acquired genes for synthesis and detection of signals that induce cell-type specialization by lateral gene transfer from prokaryotes.</title>
        <authorList>
            <person name="Gloeckner G."/>
            <person name="Schaap P."/>
        </authorList>
    </citation>
    <scope>NUCLEOTIDE SEQUENCE [LARGE SCALE GENOMIC DNA]</scope>
    <source>
        <strain evidence="7 8">TK</strain>
    </source>
</reference>
<dbReference type="PROSITE" id="PS50077">
    <property type="entry name" value="HEAT_REPEAT"/>
    <property type="match status" value="1"/>
</dbReference>
<dbReference type="OMA" id="EVYIKAM"/>
<dbReference type="Gene3D" id="1.25.10.10">
    <property type="entry name" value="Leucine-rich Repeat Variant"/>
    <property type="match status" value="4"/>
</dbReference>
<dbReference type="InterPro" id="IPR016024">
    <property type="entry name" value="ARM-type_fold"/>
</dbReference>
<evidence type="ECO:0000259" key="6">
    <source>
        <dbReference type="Pfam" id="PF23227"/>
    </source>
</evidence>
<proteinExistence type="predicted"/>
<organism evidence="7 8">
    <name type="scientific">Tieghemostelium lacteum</name>
    <name type="common">Slime mold</name>
    <name type="synonym">Dictyostelium lacteum</name>
    <dbReference type="NCBI Taxonomy" id="361077"/>
    <lineage>
        <taxon>Eukaryota</taxon>
        <taxon>Amoebozoa</taxon>
        <taxon>Evosea</taxon>
        <taxon>Eumycetozoa</taxon>
        <taxon>Dictyostelia</taxon>
        <taxon>Dictyosteliales</taxon>
        <taxon>Raperosteliaceae</taxon>
        <taxon>Tieghemostelium</taxon>
    </lineage>
</organism>
<evidence type="ECO:0000259" key="3">
    <source>
        <dbReference type="Pfam" id="PF21047"/>
    </source>
</evidence>
<dbReference type="InterPro" id="IPR055408">
    <property type="entry name" value="HEAT_MROH2B-like"/>
</dbReference>